<dbReference type="RefSeq" id="WP_167979664.1">
    <property type="nucleotide sequence ID" value="NZ_VSRL01000312.1"/>
</dbReference>
<name>A0ABX1FVX1_9PSEU</name>
<dbReference type="EMBL" id="VSRL01000312">
    <property type="protein sequence ID" value="NKE63060.1"/>
    <property type="molecule type" value="Genomic_DNA"/>
</dbReference>
<accession>A0ABX1FVX1</accession>
<proteinExistence type="inferred from homology"/>
<evidence type="ECO:0000313" key="6">
    <source>
        <dbReference type="Proteomes" id="UP001515943"/>
    </source>
</evidence>
<protein>
    <recommendedName>
        <fullName evidence="4">Aminoglycoside N(3)-acetyltransferase</fullName>
        <ecNumber evidence="4">2.3.1.-</ecNumber>
    </recommendedName>
</protein>
<evidence type="ECO:0000313" key="5">
    <source>
        <dbReference type="EMBL" id="NKE63060.1"/>
    </source>
</evidence>
<dbReference type="Pfam" id="PF02522">
    <property type="entry name" value="Antibiotic_NAT"/>
    <property type="match status" value="1"/>
</dbReference>
<dbReference type="SUPFAM" id="SSF110710">
    <property type="entry name" value="TTHA0583/YokD-like"/>
    <property type="match status" value="1"/>
</dbReference>
<evidence type="ECO:0000256" key="2">
    <source>
        <dbReference type="ARBA" id="ARBA00022679"/>
    </source>
</evidence>
<reference evidence="5 6" key="1">
    <citation type="submission" date="2019-08" db="EMBL/GenBank/DDBJ databases">
        <title>Lentzea from Indian Himalayas.</title>
        <authorList>
            <person name="Mandal S."/>
            <person name="Mallick Gupta A."/>
            <person name="Maiti P.K."/>
            <person name="Sarkar J."/>
            <person name="Mandal S."/>
        </authorList>
    </citation>
    <scope>NUCLEOTIDE SEQUENCE [LARGE SCALE GENOMIC DNA]</scope>
    <source>
        <strain evidence="5 6">PSKA42</strain>
    </source>
</reference>
<evidence type="ECO:0000256" key="4">
    <source>
        <dbReference type="RuleBase" id="RU365031"/>
    </source>
</evidence>
<keyword evidence="6" id="KW-1185">Reference proteome</keyword>
<dbReference type="EC" id="2.3.1.-" evidence="4"/>
<sequence length="268" mass="28635">MSETPTGPLCTRESIATELGQAGLRPGDTVLVHSSLSSLGWVCGGAEAVVLALLDALGDDGTLVVPAHSGDNSDPALWQHPPVPEAWWDDIRASMPHYDPRTTRTSGVGVIPEVVRTWPGAVRSAHPQTSFAAIGPRAAEVVAGHDLDCQLGERSPLARLEELGARVLLLGAGFGSCTAFHLAEYRIRAPEADNAFAITTPRGRRWTTVRDIALDSDDFEELGAAFAEERPVRYGRVGAAVTRLFSLADAVAYAEVWLAARRRLVEPA</sequence>
<dbReference type="InterPro" id="IPR028345">
    <property type="entry name" value="Antibiotic_NAT-like"/>
</dbReference>
<dbReference type="PANTHER" id="PTHR11104">
    <property type="entry name" value="AMINOGLYCOSIDE N3-ACETYLTRANSFERASE"/>
    <property type="match status" value="1"/>
</dbReference>
<evidence type="ECO:0000256" key="1">
    <source>
        <dbReference type="ARBA" id="ARBA00006383"/>
    </source>
</evidence>
<keyword evidence="3 4" id="KW-0012">Acyltransferase</keyword>
<dbReference type="Proteomes" id="UP001515943">
    <property type="component" value="Unassembled WGS sequence"/>
</dbReference>
<comment type="similarity">
    <text evidence="1 4">Belongs to the antibiotic N-acetyltransferase family.</text>
</comment>
<keyword evidence="4" id="KW-0046">Antibiotic resistance</keyword>
<evidence type="ECO:0000256" key="3">
    <source>
        <dbReference type="ARBA" id="ARBA00023315"/>
    </source>
</evidence>
<keyword evidence="2 4" id="KW-0808">Transferase</keyword>
<organism evidence="5 6">
    <name type="scientific">Lentzea indica</name>
    <dbReference type="NCBI Taxonomy" id="2604800"/>
    <lineage>
        <taxon>Bacteria</taxon>
        <taxon>Bacillati</taxon>
        <taxon>Actinomycetota</taxon>
        <taxon>Actinomycetes</taxon>
        <taxon>Pseudonocardiales</taxon>
        <taxon>Pseudonocardiaceae</taxon>
        <taxon>Lentzea</taxon>
    </lineage>
</organism>
<gene>
    <name evidence="5" type="ORF">FXN61_42600</name>
</gene>
<dbReference type="PANTHER" id="PTHR11104:SF0">
    <property type="entry name" value="SPBETA PROPHAGE-DERIVED AMINOGLYCOSIDE N(3')-ACETYLTRANSFERASE-LIKE PROTEIN YOKD"/>
    <property type="match status" value="1"/>
</dbReference>
<dbReference type="InterPro" id="IPR003679">
    <property type="entry name" value="Amioglycoside_AcTrfase"/>
</dbReference>
<comment type="caution">
    <text evidence="5">The sequence shown here is derived from an EMBL/GenBank/DDBJ whole genome shotgun (WGS) entry which is preliminary data.</text>
</comment>
<comment type="catalytic activity">
    <reaction evidence="4">
        <text>a 2-deoxystreptamine antibiotic + acetyl-CoA = an N(3)-acetyl-2-deoxystreptamine antibiotic + CoA + H(+)</text>
        <dbReference type="Rhea" id="RHEA:12665"/>
        <dbReference type="ChEBI" id="CHEBI:15378"/>
        <dbReference type="ChEBI" id="CHEBI:57287"/>
        <dbReference type="ChEBI" id="CHEBI:57288"/>
        <dbReference type="ChEBI" id="CHEBI:57921"/>
        <dbReference type="ChEBI" id="CHEBI:77452"/>
        <dbReference type="EC" id="2.3.1.81"/>
    </reaction>
</comment>